<reference evidence="4 5" key="1">
    <citation type="submission" date="2022-01" db="EMBL/GenBank/DDBJ databases">
        <title>Whole genome-based taxonomy of the Shewanellaceae.</title>
        <authorList>
            <person name="Martin-Rodriguez A.J."/>
        </authorList>
    </citation>
    <scope>NUCLEOTIDE SEQUENCE [LARGE SCALE GENOMIC DNA]</scope>
    <source>
        <strain evidence="4 5">DSM 24955</strain>
    </source>
</reference>
<feature type="domain" description="Thioredoxin" evidence="3">
    <location>
        <begin position="26"/>
        <end position="165"/>
    </location>
</feature>
<proteinExistence type="predicted"/>
<dbReference type="InterPro" id="IPR036249">
    <property type="entry name" value="Thioredoxin-like_sf"/>
</dbReference>
<dbReference type="EMBL" id="JAKIKU010000019">
    <property type="protein sequence ID" value="MCL1047821.1"/>
    <property type="molecule type" value="Genomic_DNA"/>
</dbReference>
<protein>
    <submittedName>
        <fullName evidence="4">TlpA family protein disulfide reductase</fullName>
    </submittedName>
</protein>
<dbReference type="PANTHER" id="PTHR42852:SF13">
    <property type="entry name" value="PROTEIN DIPZ"/>
    <property type="match status" value="1"/>
</dbReference>
<keyword evidence="1" id="KW-0676">Redox-active center</keyword>
<comment type="caution">
    <text evidence="4">The sequence shown here is derived from an EMBL/GenBank/DDBJ whole genome shotgun (WGS) entry which is preliminary data.</text>
</comment>
<dbReference type="Pfam" id="PF00578">
    <property type="entry name" value="AhpC-TSA"/>
    <property type="match status" value="1"/>
</dbReference>
<dbReference type="RefSeq" id="WP_248957025.1">
    <property type="nucleotide sequence ID" value="NZ_JAKIKU010000019.1"/>
</dbReference>
<feature type="signal peptide" evidence="2">
    <location>
        <begin position="1"/>
        <end position="19"/>
    </location>
</feature>
<dbReference type="PROSITE" id="PS51352">
    <property type="entry name" value="THIOREDOXIN_2"/>
    <property type="match status" value="1"/>
</dbReference>
<name>A0ABT0KVE9_9GAMM</name>
<evidence type="ECO:0000313" key="5">
    <source>
        <dbReference type="Proteomes" id="UP001202134"/>
    </source>
</evidence>
<dbReference type="InterPro" id="IPR000866">
    <property type="entry name" value="AhpC/TSA"/>
</dbReference>
<organism evidence="4 5">
    <name type="scientific">Shewanella electrodiphila</name>
    <dbReference type="NCBI Taxonomy" id="934143"/>
    <lineage>
        <taxon>Bacteria</taxon>
        <taxon>Pseudomonadati</taxon>
        <taxon>Pseudomonadota</taxon>
        <taxon>Gammaproteobacteria</taxon>
        <taxon>Alteromonadales</taxon>
        <taxon>Shewanellaceae</taxon>
        <taxon>Shewanella</taxon>
    </lineage>
</organism>
<dbReference type="CDD" id="cd02966">
    <property type="entry name" value="TlpA_like_family"/>
    <property type="match status" value="1"/>
</dbReference>
<keyword evidence="5" id="KW-1185">Reference proteome</keyword>
<dbReference type="Proteomes" id="UP001202134">
    <property type="component" value="Unassembled WGS sequence"/>
</dbReference>
<accession>A0ABT0KVE9</accession>
<dbReference type="InterPro" id="IPR013766">
    <property type="entry name" value="Thioredoxin_domain"/>
</dbReference>
<dbReference type="InterPro" id="IPR050553">
    <property type="entry name" value="Thioredoxin_ResA/DsbE_sf"/>
</dbReference>
<evidence type="ECO:0000256" key="2">
    <source>
        <dbReference type="SAM" id="SignalP"/>
    </source>
</evidence>
<evidence type="ECO:0000313" key="4">
    <source>
        <dbReference type="EMBL" id="MCL1047821.1"/>
    </source>
</evidence>
<gene>
    <name evidence="4" type="ORF">L2737_21195</name>
</gene>
<dbReference type="InterPro" id="IPR017937">
    <property type="entry name" value="Thioredoxin_CS"/>
</dbReference>
<dbReference type="Gene3D" id="3.40.30.10">
    <property type="entry name" value="Glutaredoxin"/>
    <property type="match status" value="1"/>
</dbReference>
<dbReference type="SUPFAM" id="SSF52833">
    <property type="entry name" value="Thioredoxin-like"/>
    <property type="match status" value="1"/>
</dbReference>
<feature type="chain" id="PRO_5045287089" evidence="2">
    <location>
        <begin position="20"/>
        <end position="167"/>
    </location>
</feature>
<evidence type="ECO:0000259" key="3">
    <source>
        <dbReference type="PROSITE" id="PS51352"/>
    </source>
</evidence>
<sequence>MTFTLMSLLMLLFSTAARADETLTDEHHFPQAEAFILNDAQGNEWSLAEQAGKPVVIHFWATWCPYCKKLQPGLERLRLANSESDLEMVAISFNEDKGAMPAKVLKERGIDMTTLINGDKVAKRYGVTGTPTTVFINRQGQVVWVTRISDPDSPKLVQAIDFLLSEQ</sequence>
<keyword evidence="2" id="KW-0732">Signal</keyword>
<evidence type="ECO:0000256" key="1">
    <source>
        <dbReference type="ARBA" id="ARBA00023284"/>
    </source>
</evidence>
<dbReference type="PROSITE" id="PS00194">
    <property type="entry name" value="THIOREDOXIN_1"/>
    <property type="match status" value="1"/>
</dbReference>
<dbReference type="PANTHER" id="PTHR42852">
    <property type="entry name" value="THIOL:DISULFIDE INTERCHANGE PROTEIN DSBE"/>
    <property type="match status" value="1"/>
</dbReference>